<sequence>MGFRHRLPLVRRTLTGFSFNLNSSSSFSVEFQRKVPHSPATQNDRDGSGFELMGVADVGSNGLRNKIDFGELKCSMKGLMRMMKVESCRCCEGVWLGVLGQWDDESSMELVFGASK</sequence>
<gene>
    <name evidence="1" type="ORF">V6N11_018066</name>
</gene>
<comment type="caution">
    <text evidence="1">The sequence shown here is derived from an EMBL/GenBank/DDBJ whole genome shotgun (WGS) entry which is preliminary data.</text>
</comment>
<name>A0ABR2T6A6_9ROSI</name>
<reference evidence="1 2" key="1">
    <citation type="journal article" date="2024" name="G3 (Bethesda)">
        <title>Genome assembly of Hibiscus sabdariffa L. provides insights into metabolisms of medicinal natural products.</title>
        <authorList>
            <person name="Kim T."/>
        </authorList>
    </citation>
    <scope>NUCLEOTIDE SEQUENCE [LARGE SCALE GENOMIC DNA]</scope>
    <source>
        <strain evidence="1">TK-2024</strain>
        <tissue evidence="1">Old leaves</tissue>
    </source>
</reference>
<evidence type="ECO:0000313" key="2">
    <source>
        <dbReference type="Proteomes" id="UP001396334"/>
    </source>
</evidence>
<evidence type="ECO:0000313" key="1">
    <source>
        <dbReference type="EMBL" id="KAK9033027.1"/>
    </source>
</evidence>
<organism evidence="1 2">
    <name type="scientific">Hibiscus sabdariffa</name>
    <name type="common">roselle</name>
    <dbReference type="NCBI Taxonomy" id="183260"/>
    <lineage>
        <taxon>Eukaryota</taxon>
        <taxon>Viridiplantae</taxon>
        <taxon>Streptophyta</taxon>
        <taxon>Embryophyta</taxon>
        <taxon>Tracheophyta</taxon>
        <taxon>Spermatophyta</taxon>
        <taxon>Magnoliopsida</taxon>
        <taxon>eudicotyledons</taxon>
        <taxon>Gunneridae</taxon>
        <taxon>Pentapetalae</taxon>
        <taxon>rosids</taxon>
        <taxon>malvids</taxon>
        <taxon>Malvales</taxon>
        <taxon>Malvaceae</taxon>
        <taxon>Malvoideae</taxon>
        <taxon>Hibiscus</taxon>
    </lineage>
</organism>
<accession>A0ABR2T6A6</accession>
<dbReference type="EMBL" id="JBBPBN010000008">
    <property type="protein sequence ID" value="KAK9033027.1"/>
    <property type="molecule type" value="Genomic_DNA"/>
</dbReference>
<dbReference type="Proteomes" id="UP001396334">
    <property type="component" value="Unassembled WGS sequence"/>
</dbReference>
<proteinExistence type="predicted"/>
<keyword evidence="2" id="KW-1185">Reference proteome</keyword>
<protein>
    <submittedName>
        <fullName evidence="1">Uncharacterized protein</fullName>
    </submittedName>
</protein>